<feature type="region of interest" description="Disordered" evidence="1">
    <location>
        <begin position="42"/>
        <end position="106"/>
    </location>
</feature>
<dbReference type="Proteomes" id="UP000095280">
    <property type="component" value="Unplaced"/>
</dbReference>
<evidence type="ECO:0000313" key="3">
    <source>
        <dbReference type="WBParaSite" id="maker-uti_cns_0010413-snap-gene-0.4-mRNA-1"/>
    </source>
</evidence>
<evidence type="ECO:0000256" key="1">
    <source>
        <dbReference type="SAM" id="MobiDB-lite"/>
    </source>
</evidence>
<sequence length="106" mass="11610">ETRTVKTLLEATVEAQQQQQQQQQAAVRTAFQFSAIPACREGRAFGPTEQLRLREPLATSRDQSRSTPDSDSFLTPRVSLMPEPPNPKDRRRGSLTPGASSSSGAI</sequence>
<reference evidence="3" key="1">
    <citation type="submission" date="2016-11" db="UniProtKB">
        <authorList>
            <consortium name="WormBaseParasite"/>
        </authorList>
    </citation>
    <scope>IDENTIFICATION</scope>
</reference>
<feature type="compositionally biased region" description="Polar residues" evidence="1">
    <location>
        <begin position="97"/>
        <end position="106"/>
    </location>
</feature>
<keyword evidence="2" id="KW-1185">Reference proteome</keyword>
<organism evidence="2 3">
    <name type="scientific">Macrostomum lignano</name>
    <dbReference type="NCBI Taxonomy" id="282301"/>
    <lineage>
        <taxon>Eukaryota</taxon>
        <taxon>Metazoa</taxon>
        <taxon>Spiralia</taxon>
        <taxon>Lophotrochozoa</taxon>
        <taxon>Platyhelminthes</taxon>
        <taxon>Rhabditophora</taxon>
        <taxon>Macrostomorpha</taxon>
        <taxon>Macrostomida</taxon>
        <taxon>Macrostomidae</taxon>
        <taxon>Macrostomum</taxon>
    </lineage>
</organism>
<dbReference type="AlphaFoldDB" id="A0A1I8I870"/>
<evidence type="ECO:0000313" key="2">
    <source>
        <dbReference type="Proteomes" id="UP000095280"/>
    </source>
</evidence>
<name>A0A1I8I870_9PLAT</name>
<dbReference type="WBParaSite" id="maker-uti_cns_0010413-snap-gene-0.4-mRNA-1">
    <property type="protein sequence ID" value="maker-uti_cns_0010413-snap-gene-0.4-mRNA-1"/>
    <property type="gene ID" value="maker-uti_cns_0010413-snap-gene-0.4"/>
</dbReference>
<accession>A0A1I8I870</accession>
<protein>
    <submittedName>
        <fullName evidence="3">Uncharacterized protein</fullName>
    </submittedName>
</protein>
<proteinExistence type="predicted"/>